<keyword evidence="12" id="KW-0808">Transferase</keyword>
<dbReference type="Pfam" id="PF03167">
    <property type="entry name" value="UDG"/>
    <property type="match status" value="1"/>
</dbReference>
<evidence type="ECO:0000256" key="1">
    <source>
        <dbReference type="ARBA" id="ARBA00006521"/>
    </source>
</evidence>
<dbReference type="InterPro" id="IPR005273">
    <property type="entry name" value="Ura-DNA_glyco_family4"/>
</dbReference>
<dbReference type="GO" id="GO:0006281">
    <property type="term" value="P:DNA repair"/>
    <property type="evidence" value="ECO:0007669"/>
    <property type="project" value="UniProtKB-KW"/>
</dbReference>
<dbReference type="Proteomes" id="UP000538666">
    <property type="component" value="Unassembled WGS sequence"/>
</dbReference>
<sequence length="237" mass="25839">MARLTITSEQSHASKRDMCPAKPPARSARQYLPEKITLHALQETAKGCRGCDLYRDATQTVFGEGQRGAEIIFIGEQPGDQEDIAGKPFVGPAGRLLDTCMEAAGIDRKAAYVTNAVKHFKWEPRGKRRIHKKPSMREIAACRPWLDAEVEAVSPKLIVCLGATAAQALLGSSFRVTQERGTIKKVEGYPPILATVHPSSILRAPDDETRKKETELFIADLKIVAGHVAGAQSKRAG</sequence>
<evidence type="ECO:0000256" key="4">
    <source>
        <dbReference type="ARBA" id="ARBA00022723"/>
    </source>
</evidence>
<keyword evidence="5" id="KW-0227">DNA damage</keyword>
<evidence type="ECO:0000256" key="8">
    <source>
        <dbReference type="ARBA" id="ARBA00023014"/>
    </source>
</evidence>
<dbReference type="SUPFAM" id="SSF52141">
    <property type="entry name" value="Uracil-DNA glycosylase-like"/>
    <property type="match status" value="1"/>
</dbReference>
<dbReference type="EMBL" id="JACHEK010000003">
    <property type="protein sequence ID" value="MBB6143934.1"/>
    <property type="molecule type" value="Genomic_DNA"/>
</dbReference>
<keyword evidence="7" id="KW-0408">Iron</keyword>
<dbReference type="AlphaFoldDB" id="A0A841K117"/>
<organism evidence="12 13">
    <name type="scientific">Silvibacterium bohemicum</name>
    <dbReference type="NCBI Taxonomy" id="1577686"/>
    <lineage>
        <taxon>Bacteria</taxon>
        <taxon>Pseudomonadati</taxon>
        <taxon>Acidobacteriota</taxon>
        <taxon>Terriglobia</taxon>
        <taxon>Terriglobales</taxon>
        <taxon>Acidobacteriaceae</taxon>
        <taxon>Silvibacterium</taxon>
    </lineage>
</organism>
<evidence type="ECO:0000256" key="10">
    <source>
        <dbReference type="SAM" id="MobiDB-lite"/>
    </source>
</evidence>
<dbReference type="GO" id="GO:0097506">
    <property type="term" value="F:deaminated base DNA N-glycosylase activity"/>
    <property type="evidence" value="ECO:0007669"/>
    <property type="project" value="UniProtKB-ARBA"/>
</dbReference>
<feature type="compositionally biased region" description="Polar residues" evidence="10">
    <location>
        <begin position="1"/>
        <end position="11"/>
    </location>
</feature>
<evidence type="ECO:0000256" key="2">
    <source>
        <dbReference type="ARBA" id="ARBA00019403"/>
    </source>
</evidence>
<dbReference type="InterPro" id="IPR051536">
    <property type="entry name" value="UDG_Type-4/5"/>
</dbReference>
<comment type="similarity">
    <text evidence="1">Belongs to the uracil-DNA glycosylase (UDG) superfamily. Type 4 (UDGa) family.</text>
</comment>
<evidence type="ECO:0000313" key="13">
    <source>
        <dbReference type="Proteomes" id="UP000538666"/>
    </source>
</evidence>
<comment type="caution">
    <text evidence="12">The sequence shown here is derived from an EMBL/GenBank/DDBJ whole genome shotgun (WGS) entry which is preliminary data.</text>
</comment>
<reference evidence="12 13" key="1">
    <citation type="submission" date="2020-08" db="EMBL/GenBank/DDBJ databases">
        <title>Genomic Encyclopedia of Type Strains, Phase IV (KMG-IV): sequencing the most valuable type-strain genomes for metagenomic binning, comparative biology and taxonomic classification.</title>
        <authorList>
            <person name="Goeker M."/>
        </authorList>
    </citation>
    <scope>NUCLEOTIDE SEQUENCE [LARGE SCALE GENOMIC DNA]</scope>
    <source>
        <strain evidence="12 13">DSM 103733</strain>
    </source>
</reference>
<keyword evidence="3" id="KW-0004">4Fe-4S</keyword>
<keyword evidence="12" id="KW-0548">Nucleotidyltransferase</keyword>
<evidence type="ECO:0000256" key="3">
    <source>
        <dbReference type="ARBA" id="ARBA00022485"/>
    </source>
</evidence>
<dbReference type="GO" id="GO:0046872">
    <property type="term" value="F:metal ion binding"/>
    <property type="evidence" value="ECO:0007669"/>
    <property type="project" value="UniProtKB-KW"/>
</dbReference>
<evidence type="ECO:0000256" key="6">
    <source>
        <dbReference type="ARBA" id="ARBA00022801"/>
    </source>
</evidence>
<accession>A0A841K117</accession>
<keyword evidence="4" id="KW-0479">Metal-binding</keyword>
<keyword evidence="8" id="KW-0411">Iron-sulfur</keyword>
<dbReference type="PANTHER" id="PTHR33693:SF9">
    <property type="entry name" value="TYPE-4 URACIL-DNA GLYCOSYLASE"/>
    <property type="match status" value="1"/>
</dbReference>
<dbReference type="PANTHER" id="PTHR33693">
    <property type="entry name" value="TYPE-5 URACIL-DNA GLYCOSYLASE"/>
    <property type="match status" value="1"/>
</dbReference>
<dbReference type="CDD" id="cd10030">
    <property type="entry name" value="UDG-F4_TTUDGA_SPO1dp_like"/>
    <property type="match status" value="1"/>
</dbReference>
<dbReference type="NCBIfam" id="TIGR03914">
    <property type="entry name" value="UDG_fam_dom"/>
    <property type="match status" value="1"/>
</dbReference>
<keyword evidence="13" id="KW-1185">Reference proteome</keyword>
<evidence type="ECO:0000259" key="11">
    <source>
        <dbReference type="SMART" id="SM00986"/>
    </source>
</evidence>
<dbReference type="Gene3D" id="3.40.470.10">
    <property type="entry name" value="Uracil-DNA glycosylase-like domain"/>
    <property type="match status" value="1"/>
</dbReference>
<dbReference type="SMART" id="SM00987">
    <property type="entry name" value="UreE_C"/>
    <property type="match status" value="1"/>
</dbReference>
<evidence type="ECO:0000256" key="9">
    <source>
        <dbReference type="ARBA" id="ARBA00023204"/>
    </source>
</evidence>
<dbReference type="RefSeq" id="WP_231581167.1">
    <property type="nucleotide sequence ID" value="NZ_JACHEK010000003.1"/>
</dbReference>
<keyword evidence="6" id="KW-0378">Hydrolase</keyword>
<dbReference type="InterPro" id="IPR005122">
    <property type="entry name" value="Uracil-DNA_glycosylase-like"/>
</dbReference>
<name>A0A841K117_9BACT</name>
<gene>
    <name evidence="12" type="ORF">HNQ77_001883</name>
</gene>
<dbReference type="InterPro" id="IPR036895">
    <property type="entry name" value="Uracil-DNA_glycosylase-like_sf"/>
</dbReference>
<evidence type="ECO:0000313" key="12">
    <source>
        <dbReference type="EMBL" id="MBB6143934.1"/>
    </source>
</evidence>
<dbReference type="GO" id="GO:0051539">
    <property type="term" value="F:4 iron, 4 sulfur cluster binding"/>
    <property type="evidence" value="ECO:0007669"/>
    <property type="project" value="UniProtKB-KW"/>
</dbReference>
<keyword evidence="9" id="KW-0234">DNA repair</keyword>
<feature type="region of interest" description="Disordered" evidence="10">
    <location>
        <begin position="1"/>
        <end position="25"/>
    </location>
</feature>
<evidence type="ECO:0000256" key="7">
    <source>
        <dbReference type="ARBA" id="ARBA00023004"/>
    </source>
</evidence>
<dbReference type="GO" id="GO:0016779">
    <property type="term" value="F:nucleotidyltransferase activity"/>
    <property type="evidence" value="ECO:0007669"/>
    <property type="project" value="UniProtKB-KW"/>
</dbReference>
<protein>
    <recommendedName>
        <fullName evidence="2">Type-4 uracil-DNA glycosylase</fullName>
    </recommendedName>
</protein>
<proteinExistence type="inferred from homology"/>
<dbReference type="SMART" id="SM00986">
    <property type="entry name" value="UDG"/>
    <property type="match status" value="1"/>
</dbReference>
<dbReference type="NCBIfam" id="TIGR00758">
    <property type="entry name" value="UDG_fam4"/>
    <property type="match status" value="1"/>
</dbReference>
<evidence type="ECO:0000256" key="5">
    <source>
        <dbReference type="ARBA" id="ARBA00022763"/>
    </source>
</evidence>
<feature type="domain" description="Uracil-DNA glycosylase-like" evidence="11">
    <location>
        <begin position="62"/>
        <end position="222"/>
    </location>
</feature>